<dbReference type="OMA" id="ATPCYRA"/>
<evidence type="ECO:0000256" key="5">
    <source>
        <dbReference type="PROSITE-ProRule" id="PRU10141"/>
    </source>
</evidence>
<dbReference type="OrthoDB" id="497967at2759"/>
<dbReference type="KEGG" id="mpp:MICPUCDRAFT_4166"/>
<evidence type="ECO:0000256" key="6">
    <source>
        <dbReference type="RuleBase" id="RU000304"/>
    </source>
</evidence>
<dbReference type="GeneID" id="9682880"/>
<evidence type="ECO:0000256" key="3">
    <source>
        <dbReference type="ARBA" id="ARBA00022777"/>
    </source>
</evidence>
<dbReference type="InterPro" id="IPR011009">
    <property type="entry name" value="Kinase-like_dom_sf"/>
</dbReference>
<dbReference type="SUPFAM" id="SSF56112">
    <property type="entry name" value="Protein kinase-like (PK-like)"/>
    <property type="match status" value="1"/>
</dbReference>
<dbReference type="InterPro" id="IPR017441">
    <property type="entry name" value="Protein_kinase_ATP_BS"/>
</dbReference>
<keyword evidence="2 5" id="KW-0547">Nucleotide-binding</keyword>
<dbReference type="eggNOG" id="KOG0660">
    <property type="taxonomic scope" value="Eukaryota"/>
</dbReference>
<dbReference type="STRING" id="564608.C1MMP5"/>
<accession>C1MMP5</accession>
<dbReference type="InterPro" id="IPR008271">
    <property type="entry name" value="Ser/Thr_kinase_AS"/>
</dbReference>
<dbReference type="PROSITE" id="PS00107">
    <property type="entry name" value="PROTEIN_KINASE_ATP"/>
    <property type="match status" value="1"/>
</dbReference>
<dbReference type="GO" id="GO:0005524">
    <property type="term" value="F:ATP binding"/>
    <property type="evidence" value="ECO:0007669"/>
    <property type="project" value="UniProtKB-UniRule"/>
</dbReference>
<evidence type="ECO:0000256" key="4">
    <source>
        <dbReference type="ARBA" id="ARBA00022840"/>
    </source>
</evidence>
<dbReference type="AlphaFoldDB" id="C1MMP5"/>
<dbReference type="Gene3D" id="3.30.200.20">
    <property type="entry name" value="Phosphorylase Kinase, domain 1"/>
    <property type="match status" value="1"/>
</dbReference>
<name>C1MMP5_MICPC</name>
<organism evidence="9">
    <name type="scientific">Micromonas pusilla (strain CCMP1545)</name>
    <name type="common">Picoplanktonic green alga</name>
    <dbReference type="NCBI Taxonomy" id="564608"/>
    <lineage>
        <taxon>Eukaryota</taxon>
        <taxon>Viridiplantae</taxon>
        <taxon>Chlorophyta</taxon>
        <taxon>Mamiellophyceae</taxon>
        <taxon>Mamiellales</taxon>
        <taxon>Mamiellaceae</taxon>
        <taxon>Micromonas</taxon>
    </lineage>
</organism>
<dbReference type="PROSITE" id="PS50011">
    <property type="entry name" value="PROTEIN_KINASE_DOM"/>
    <property type="match status" value="1"/>
</dbReference>
<dbReference type="Gene3D" id="1.10.510.10">
    <property type="entry name" value="Transferase(Phosphotransferase) domain 1"/>
    <property type="match status" value="1"/>
</dbReference>
<dbReference type="GO" id="GO:0004674">
    <property type="term" value="F:protein serine/threonine kinase activity"/>
    <property type="evidence" value="ECO:0007669"/>
    <property type="project" value="UniProtKB-KW"/>
</dbReference>
<dbReference type="Pfam" id="PF00069">
    <property type="entry name" value="Pkinase"/>
    <property type="match status" value="1"/>
</dbReference>
<protein>
    <submittedName>
        <fullName evidence="8">Predicted protein</fullName>
    </submittedName>
</protein>
<evidence type="ECO:0000259" key="7">
    <source>
        <dbReference type="PROSITE" id="PS50011"/>
    </source>
</evidence>
<keyword evidence="6" id="KW-0723">Serine/threonine-protein kinase</keyword>
<dbReference type="InterPro" id="IPR050117">
    <property type="entry name" value="MAPK"/>
</dbReference>
<keyword evidence="9" id="KW-1185">Reference proteome</keyword>
<keyword evidence="4 5" id="KW-0067">ATP-binding</keyword>
<evidence type="ECO:0000313" key="9">
    <source>
        <dbReference type="Proteomes" id="UP000001876"/>
    </source>
</evidence>
<dbReference type="EMBL" id="GG663737">
    <property type="protein sequence ID" value="EEH59086.1"/>
    <property type="molecule type" value="Genomic_DNA"/>
</dbReference>
<dbReference type="SMART" id="SM00220">
    <property type="entry name" value="S_TKc"/>
    <property type="match status" value="1"/>
</dbReference>
<dbReference type="PROSITE" id="PS00108">
    <property type="entry name" value="PROTEIN_KINASE_ST"/>
    <property type="match status" value="1"/>
</dbReference>
<comment type="similarity">
    <text evidence="6">Belongs to the protein kinase superfamily.</text>
</comment>
<gene>
    <name evidence="8" type="ORF">MICPUCDRAFT_4166</name>
</gene>
<evidence type="ECO:0000313" key="8">
    <source>
        <dbReference type="EMBL" id="EEH59086.1"/>
    </source>
</evidence>
<keyword evidence="1" id="KW-0808">Transferase</keyword>
<evidence type="ECO:0000256" key="1">
    <source>
        <dbReference type="ARBA" id="ARBA00022679"/>
    </source>
</evidence>
<reference evidence="8 9" key="1">
    <citation type="journal article" date="2009" name="Science">
        <title>Green evolution and dynamic adaptations revealed by genomes of the marine picoeukaryotes Micromonas.</title>
        <authorList>
            <person name="Worden A.Z."/>
            <person name="Lee J.H."/>
            <person name="Mock T."/>
            <person name="Rouze P."/>
            <person name="Simmons M.P."/>
            <person name="Aerts A.L."/>
            <person name="Allen A.E."/>
            <person name="Cuvelier M.L."/>
            <person name="Derelle E."/>
            <person name="Everett M.V."/>
            <person name="Foulon E."/>
            <person name="Grimwood J."/>
            <person name="Gundlach H."/>
            <person name="Henrissat B."/>
            <person name="Napoli C."/>
            <person name="McDonald S.M."/>
            <person name="Parker M.S."/>
            <person name="Rombauts S."/>
            <person name="Salamov A."/>
            <person name="Von Dassow P."/>
            <person name="Badger J.H."/>
            <person name="Coutinho P.M."/>
            <person name="Demir E."/>
            <person name="Dubchak I."/>
            <person name="Gentemann C."/>
            <person name="Eikrem W."/>
            <person name="Gready J.E."/>
            <person name="John U."/>
            <person name="Lanier W."/>
            <person name="Lindquist E.A."/>
            <person name="Lucas S."/>
            <person name="Mayer K.F."/>
            <person name="Moreau H."/>
            <person name="Not F."/>
            <person name="Otillar R."/>
            <person name="Panaud O."/>
            <person name="Pangilinan J."/>
            <person name="Paulsen I."/>
            <person name="Piegu B."/>
            <person name="Poliakov A."/>
            <person name="Robbens S."/>
            <person name="Schmutz J."/>
            <person name="Toulza E."/>
            <person name="Wyss T."/>
            <person name="Zelensky A."/>
            <person name="Zhou K."/>
            <person name="Armbrust E.V."/>
            <person name="Bhattacharya D."/>
            <person name="Goodenough U.W."/>
            <person name="Van de Peer Y."/>
            <person name="Grigoriev I.V."/>
        </authorList>
    </citation>
    <scope>NUCLEOTIDE SEQUENCE [LARGE SCALE GENOMIC DNA]</scope>
    <source>
        <strain evidence="8 9">CCMP1545</strain>
    </source>
</reference>
<dbReference type="InterPro" id="IPR000719">
    <property type="entry name" value="Prot_kinase_dom"/>
</dbReference>
<feature type="non-terminal residue" evidence="8">
    <location>
        <position position="210"/>
    </location>
</feature>
<evidence type="ECO:0000256" key="2">
    <source>
        <dbReference type="ARBA" id="ARBA00022741"/>
    </source>
</evidence>
<keyword evidence="3" id="KW-0418">Kinase</keyword>
<sequence>RYRLISVLGHGSFGAVCKARDVLARRVVAMKRVPNALCTLENAKRVLREVVVLNRLDHPNIIKIYSIFHAPSSAGPSRMDPTTFSLVPMSIDLYMVFECAEGGDLYEIRGEMSSREVRSLMKQLTTAIKYMHDVGVWHRDIKSANLLLDAATPAAATPAPPPGAFARQEMLTGVVATPCYRAPEVIMSNGAYTGAMDVWSLGCIFGELLQ</sequence>
<dbReference type="RefSeq" id="XP_003057441.1">
    <property type="nucleotide sequence ID" value="XM_003057395.1"/>
</dbReference>
<dbReference type="PANTHER" id="PTHR24055">
    <property type="entry name" value="MITOGEN-ACTIVATED PROTEIN KINASE"/>
    <property type="match status" value="1"/>
</dbReference>
<feature type="binding site" evidence="5">
    <location>
        <position position="31"/>
    </location>
    <ligand>
        <name>ATP</name>
        <dbReference type="ChEBI" id="CHEBI:30616"/>
    </ligand>
</feature>
<dbReference type="Proteomes" id="UP000001876">
    <property type="component" value="Unassembled WGS sequence"/>
</dbReference>
<feature type="non-terminal residue" evidence="8">
    <location>
        <position position="1"/>
    </location>
</feature>
<feature type="domain" description="Protein kinase" evidence="7">
    <location>
        <begin position="2"/>
        <end position="210"/>
    </location>
</feature>
<proteinExistence type="inferred from homology"/>